<feature type="region of interest" description="Disordered" evidence="3">
    <location>
        <begin position="632"/>
        <end position="651"/>
    </location>
</feature>
<dbReference type="Proteomes" id="UP000008063">
    <property type="component" value="Unassembled WGS sequence"/>
</dbReference>
<gene>
    <name evidence="6" type="ORF">SERLA73DRAFT_163744</name>
</gene>
<dbReference type="PANTHER" id="PTHR20959:SF1">
    <property type="entry name" value="TRANSPORT AND GOLGI ORGANIZATION PROTEIN 6 HOMOLOG"/>
    <property type="match status" value="1"/>
</dbReference>
<proteinExistence type="inferred from homology"/>
<evidence type="ECO:0000313" key="6">
    <source>
        <dbReference type="EMBL" id="EGN93069.1"/>
    </source>
</evidence>
<feature type="repeat" description="HEAT" evidence="2">
    <location>
        <begin position="790"/>
        <end position="828"/>
    </location>
</feature>
<evidence type="ECO:0000313" key="7">
    <source>
        <dbReference type="Proteomes" id="UP000008063"/>
    </source>
</evidence>
<dbReference type="STRING" id="936435.F8QFB0"/>
<dbReference type="OMA" id="QVATLIC"/>
<dbReference type="PROSITE" id="PS50077">
    <property type="entry name" value="HEAT_REPEAT"/>
    <property type="match status" value="1"/>
</dbReference>
<evidence type="ECO:0000256" key="2">
    <source>
        <dbReference type="PROSITE-ProRule" id="PRU00103"/>
    </source>
</evidence>
<comment type="similarity">
    <text evidence="1">Belongs to the Tango6 family.</text>
</comment>
<dbReference type="HOGENOM" id="CLU_005991_0_0_1"/>
<evidence type="ECO:0000259" key="4">
    <source>
        <dbReference type="Pfam" id="PF10363"/>
    </source>
</evidence>
<feature type="compositionally biased region" description="Basic and acidic residues" evidence="3">
    <location>
        <begin position="88"/>
        <end position="98"/>
    </location>
</feature>
<dbReference type="InterPro" id="IPR057407">
    <property type="entry name" value="HEAT_TANGO6"/>
</dbReference>
<accession>F8QFB0</accession>
<dbReference type="InterPro" id="IPR011989">
    <property type="entry name" value="ARM-like"/>
</dbReference>
<evidence type="ECO:0000256" key="3">
    <source>
        <dbReference type="SAM" id="MobiDB-lite"/>
    </source>
</evidence>
<dbReference type="AlphaFoldDB" id="F8QFB0"/>
<name>F8QFB0_SERL3</name>
<dbReference type="OrthoDB" id="39591at2759"/>
<dbReference type="EMBL" id="GL945495">
    <property type="protein sequence ID" value="EGN93069.1"/>
    <property type="molecule type" value="Genomic_DNA"/>
</dbReference>
<dbReference type="InParanoid" id="F8QFB0"/>
<dbReference type="SUPFAM" id="SSF48371">
    <property type="entry name" value="ARM repeat"/>
    <property type="match status" value="1"/>
</dbReference>
<dbReference type="Pfam" id="PF10363">
    <property type="entry name" value="RTP1_C1"/>
    <property type="match status" value="1"/>
</dbReference>
<dbReference type="InterPro" id="IPR021133">
    <property type="entry name" value="HEAT_type_2"/>
</dbReference>
<dbReference type="Pfam" id="PF23565">
    <property type="entry name" value="ARM_TANGO6"/>
    <property type="match status" value="1"/>
</dbReference>
<dbReference type="Gene3D" id="1.25.10.10">
    <property type="entry name" value="Leucine-rich Repeat Variant"/>
    <property type="match status" value="1"/>
</dbReference>
<dbReference type="GO" id="GO:0009306">
    <property type="term" value="P:protein secretion"/>
    <property type="evidence" value="ECO:0007669"/>
    <property type="project" value="TreeGrafter"/>
</dbReference>
<dbReference type="PANTHER" id="PTHR20959">
    <property type="entry name" value="TRANSPORT AND GOLGI ORGANIZATION PROTEIN 6 FAMILY MEMBER"/>
    <property type="match status" value="1"/>
</dbReference>
<evidence type="ECO:0000256" key="1">
    <source>
        <dbReference type="ARBA" id="ARBA00005724"/>
    </source>
</evidence>
<dbReference type="InterPro" id="IPR016024">
    <property type="entry name" value="ARM-type_fold"/>
</dbReference>
<feature type="domain" description="TANGO6 HEAT repeat" evidence="5">
    <location>
        <begin position="271"/>
        <end position="486"/>
    </location>
</feature>
<dbReference type="InterPro" id="IPR039600">
    <property type="entry name" value="TANGO6/Rtp1"/>
</dbReference>
<dbReference type="InterPro" id="IPR019451">
    <property type="entry name" value="Rtp1_C1"/>
</dbReference>
<evidence type="ECO:0000259" key="5">
    <source>
        <dbReference type="Pfam" id="PF23565"/>
    </source>
</evidence>
<organism evidence="7">
    <name type="scientific">Serpula lacrymans var. lacrymans (strain S7.3)</name>
    <name type="common">Dry rot fungus</name>
    <dbReference type="NCBI Taxonomy" id="936435"/>
    <lineage>
        <taxon>Eukaryota</taxon>
        <taxon>Fungi</taxon>
        <taxon>Dikarya</taxon>
        <taxon>Basidiomycota</taxon>
        <taxon>Agaricomycotina</taxon>
        <taxon>Agaricomycetes</taxon>
        <taxon>Agaricomycetidae</taxon>
        <taxon>Boletales</taxon>
        <taxon>Coniophorineae</taxon>
        <taxon>Serpulaceae</taxon>
        <taxon>Serpula</taxon>
    </lineage>
</organism>
<protein>
    <submittedName>
        <fullName evidence="6">Uncharacterized protein</fullName>
    </submittedName>
</protein>
<keyword evidence="7" id="KW-1185">Reference proteome</keyword>
<feature type="domain" description="RNA polymerase II assembly factor Rtp1 C-terminal" evidence="4">
    <location>
        <begin position="744"/>
        <end position="869"/>
    </location>
</feature>
<sequence>MSLGSELVDVLSAGSSLLDTNPPNPGSELKTVLLARLSRHYTILGQHDRTTEFKSETIEKVQLETAQGALDVVERVQQILQVDEPTDDEARSVDKEPHTSPGDAPAIGTRDLAHLRTLLSMIFRWGIDPLLIELAASWSTKPPSRATPKIIDLTNTPDVYKQLSFMTSRLMGLLFPGGLQGSMPQTLITSTLLVRHTAHLLKPCIALGWLPRSLASDAMLTLHDLRPLVSRFLGILPPSQTITALGAILSSSPSPIPHIRKACSSLLSRQLLRPQGVRGLCAAVFGEQEGAEDAPLEKFDHVTRVLTAVPAGMKPEEYFNIILPRIVALVSNDSPPTYRRAACLTISRMLASDTEFPFPHQIFASSIALPILHDPLVYLTSDIPDIIAKRIPPSPDAHTSFSEVSSTPGMAISTLLLLLLNTDPSPTFISNVLSPVIPTLYSLLYHLDQTKLSDPVLKESIKGLLTTWGRVIDRKEGLDIMNNILRGDRIGWQVDVTGEVKRVDWQVPFGLPILPSDRPEKLSLLTPEDLRRQEETEEIDMDLFDLYPNPTHLVQYFKSLDRPDITSELFVELLEVYQKTKGIKNIDPLRVMLYLQLIIQMQSQLAGNASSNILSKPEHILLFVKHALEPSDVGQPEGQSREPQGSMHGLSLKDLRIVPEEDDDSLQDSDSDDETPEHGGLDYEMIETAVNLLLATLEAHQSSQTIIRLTREARMVMTARLASTSTVWPSSQRTVEEDDPQEIYQKSLKLLQDPILPVRAHGLLLLRQLVSSRSPSSDSQTIDRALAPAILSIFMQSVQDEDSYIFLNAVQGLSAMVDFFGKDVLRSLVGTYAQKLDGISGSTLTPQDVDTRSRVGEALGQVIRRCGEALGIYGKDIYYIFISVQN</sequence>
<reference evidence="7" key="1">
    <citation type="journal article" date="2011" name="Science">
        <title>The plant cell wall-decomposing machinery underlies the functional diversity of forest fungi.</title>
        <authorList>
            <person name="Eastwood D.C."/>
            <person name="Floudas D."/>
            <person name="Binder M."/>
            <person name="Majcherczyk A."/>
            <person name="Schneider P."/>
            <person name="Aerts A."/>
            <person name="Asiegbu F.O."/>
            <person name="Baker S.E."/>
            <person name="Barry K."/>
            <person name="Bendiksby M."/>
            <person name="Blumentritt M."/>
            <person name="Coutinho P.M."/>
            <person name="Cullen D."/>
            <person name="de Vries R.P."/>
            <person name="Gathman A."/>
            <person name="Goodell B."/>
            <person name="Henrissat B."/>
            <person name="Ihrmark K."/>
            <person name="Kauserud H."/>
            <person name="Kohler A."/>
            <person name="LaButti K."/>
            <person name="Lapidus A."/>
            <person name="Lavin J.L."/>
            <person name="Lee Y.-H."/>
            <person name="Lindquist E."/>
            <person name="Lilly W."/>
            <person name="Lucas S."/>
            <person name="Morin E."/>
            <person name="Murat C."/>
            <person name="Oguiza J.A."/>
            <person name="Park J."/>
            <person name="Pisabarro A.G."/>
            <person name="Riley R."/>
            <person name="Rosling A."/>
            <person name="Salamov A."/>
            <person name="Schmidt O."/>
            <person name="Schmutz J."/>
            <person name="Skrede I."/>
            <person name="Stenlid J."/>
            <person name="Wiebenga A."/>
            <person name="Xie X."/>
            <person name="Kuees U."/>
            <person name="Hibbett D.S."/>
            <person name="Hoffmeister D."/>
            <person name="Hoegberg N."/>
            <person name="Martin F."/>
            <person name="Grigoriev I.V."/>
            <person name="Watkinson S.C."/>
        </authorList>
    </citation>
    <scope>NUCLEOTIDE SEQUENCE [LARGE SCALE GENOMIC DNA]</scope>
    <source>
        <strain evidence="7">strain S7.3</strain>
    </source>
</reference>
<feature type="region of interest" description="Disordered" evidence="3">
    <location>
        <begin position="83"/>
        <end position="107"/>
    </location>
</feature>